<evidence type="ECO:0000313" key="1">
    <source>
        <dbReference type="EMBL" id="PIM50394.1"/>
    </source>
</evidence>
<name>A0A2G9C417_9BURK</name>
<protein>
    <submittedName>
        <fullName evidence="1">Uncharacterized protein</fullName>
    </submittedName>
</protein>
<dbReference type="EMBL" id="PEOG01000205">
    <property type="protein sequence ID" value="PIM50394.1"/>
    <property type="molecule type" value="Genomic_DNA"/>
</dbReference>
<accession>A0A2G9C417</accession>
<organism evidence="1 2">
    <name type="scientific">Roseateles chitinivorans</name>
    <dbReference type="NCBI Taxonomy" id="2917965"/>
    <lineage>
        <taxon>Bacteria</taxon>
        <taxon>Pseudomonadati</taxon>
        <taxon>Pseudomonadota</taxon>
        <taxon>Betaproteobacteria</taxon>
        <taxon>Burkholderiales</taxon>
        <taxon>Sphaerotilaceae</taxon>
        <taxon>Roseateles</taxon>
    </lineage>
</organism>
<comment type="caution">
    <text evidence="1">The sequence shown here is derived from an EMBL/GenBank/DDBJ whole genome shotgun (WGS) entry which is preliminary data.</text>
</comment>
<feature type="non-terminal residue" evidence="1">
    <location>
        <position position="1"/>
    </location>
</feature>
<gene>
    <name evidence="1" type="ORF">CS062_25275</name>
</gene>
<keyword evidence="2" id="KW-1185">Reference proteome</keyword>
<dbReference type="AlphaFoldDB" id="A0A2G9C417"/>
<reference evidence="1 2" key="1">
    <citation type="submission" date="2017-11" db="EMBL/GenBank/DDBJ databases">
        <title>Draft genome sequence of Mitsuaria sp. HWN-4.</title>
        <authorList>
            <person name="Gundlapally S.R."/>
        </authorList>
    </citation>
    <scope>NUCLEOTIDE SEQUENCE [LARGE SCALE GENOMIC DNA]</scope>
    <source>
        <strain evidence="1 2">HWN-4</strain>
    </source>
</reference>
<sequence>RTTVSFYEGNKRAADAEGLALIEQHTRKGSAIDASDNVITDADHRLLTKAFFKGAENFEKQNYQTTHDVNGDVTRTTVSFYEGNKRAADAEWVARIEQNA</sequence>
<evidence type="ECO:0000313" key="2">
    <source>
        <dbReference type="Proteomes" id="UP000231501"/>
    </source>
</evidence>
<dbReference type="Proteomes" id="UP000231501">
    <property type="component" value="Unassembled WGS sequence"/>
</dbReference>
<dbReference type="RefSeq" id="WP_158238936.1">
    <property type="nucleotide sequence ID" value="NZ_PEOG01000205.1"/>
</dbReference>
<proteinExistence type="predicted"/>